<protein>
    <submittedName>
        <fullName evidence="1">Uncharacterized protein</fullName>
    </submittedName>
</protein>
<evidence type="ECO:0000313" key="1">
    <source>
        <dbReference type="EMBL" id="GCD35146.1"/>
    </source>
</evidence>
<name>A0A7U9KUN4_9ACTN</name>
<evidence type="ECO:0000313" key="2">
    <source>
        <dbReference type="Proteomes" id="UP000287830"/>
    </source>
</evidence>
<dbReference type="EMBL" id="BHZC01000001">
    <property type="protein sequence ID" value="GCD35146.1"/>
    <property type="molecule type" value="Genomic_DNA"/>
</dbReference>
<dbReference type="RefSeq" id="WP_125045172.1">
    <property type="nucleotide sequence ID" value="NZ_BHZC01000001.1"/>
</dbReference>
<proteinExistence type="predicted"/>
<gene>
    <name evidence="1" type="ORF">OEIGOIKO_02889</name>
</gene>
<organism evidence="1 2">
    <name type="scientific">Streptomyces chrestomyceticus JCM 4735</name>
    <dbReference type="NCBI Taxonomy" id="1306181"/>
    <lineage>
        <taxon>Bacteria</taxon>
        <taxon>Bacillati</taxon>
        <taxon>Actinomycetota</taxon>
        <taxon>Actinomycetes</taxon>
        <taxon>Kitasatosporales</taxon>
        <taxon>Streptomycetaceae</taxon>
        <taxon>Streptomyces</taxon>
    </lineage>
</organism>
<dbReference type="Proteomes" id="UP000287830">
    <property type="component" value="Unassembled WGS sequence"/>
</dbReference>
<sequence>MNLALLAAALLLAAVRISKVIKDKEPARRRFEIWREFLICQPCNVVFLTGDSCDELKLAVAGWRAQVPELGAAVRRLATKKGC</sequence>
<comment type="caution">
    <text evidence="1">The sequence shown here is derived from an EMBL/GenBank/DDBJ whole genome shotgun (WGS) entry which is preliminary data.</text>
</comment>
<dbReference type="GeneID" id="95621840"/>
<dbReference type="AlphaFoldDB" id="A0A7U9KUN4"/>
<reference evidence="1 2" key="1">
    <citation type="submission" date="2018-11" db="EMBL/GenBank/DDBJ databases">
        <title>Whole genome sequence of Streptomyces chrestomyceticus NBRC 13444(T).</title>
        <authorList>
            <person name="Komaki H."/>
            <person name="Tamura T."/>
        </authorList>
    </citation>
    <scope>NUCLEOTIDE SEQUENCE [LARGE SCALE GENOMIC DNA]</scope>
    <source>
        <strain evidence="1 2">NBRC 13444</strain>
    </source>
</reference>
<accession>A0A7U9KUN4</accession>